<name>A0ACC0B469_CATRO</name>
<gene>
    <name evidence="1" type="ORF">M9H77_17309</name>
</gene>
<evidence type="ECO:0000313" key="1">
    <source>
        <dbReference type="EMBL" id="KAI5667456.1"/>
    </source>
</evidence>
<accession>A0ACC0B469</accession>
<dbReference type="EMBL" id="CM044704">
    <property type="protein sequence ID" value="KAI5667456.1"/>
    <property type="molecule type" value="Genomic_DNA"/>
</dbReference>
<evidence type="ECO:0000313" key="2">
    <source>
        <dbReference type="Proteomes" id="UP001060085"/>
    </source>
</evidence>
<proteinExistence type="predicted"/>
<dbReference type="Proteomes" id="UP001060085">
    <property type="component" value="Linkage Group LG04"/>
</dbReference>
<protein>
    <submittedName>
        <fullName evidence="1">Uncharacterized protein</fullName>
    </submittedName>
</protein>
<sequence length="133" mass="15233">MCHWATKIEDQRKRIGFPITNLLSSRSMVSKTQASTYKSWPKKKDTHKVSFKVYSKPKVEEKGNLITNPTRCFKCNGMGHIAVNCPTKKTLVFSEDLNGWIEKSDDNCQEGIVDKDESSEVKILPLLKPMKRE</sequence>
<keyword evidence="2" id="KW-1185">Reference proteome</keyword>
<organism evidence="1 2">
    <name type="scientific">Catharanthus roseus</name>
    <name type="common">Madagascar periwinkle</name>
    <name type="synonym">Vinca rosea</name>
    <dbReference type="NCBI Taxonomy" id="4058"/>
    <lineage>
        <taxon>Eukaryota</taxon>
        <taxon>Viridiplantae</taxon>
        <taxon>Streptophyta</taxon>
        <taxon>Embryophyta</taxon>
        <taxon>Tracheophyta</taxon>
        <taxon>Spermatophyta</taxon>
        <taxon>Magnoliopsida</taxon>
        <taxon>eudicotyledons</taxon>
        <taxon>Gunneridae</taxon>
        <taxon>Pentapetalae</taxon>
        <taxon>asterids</taxon>
        <taxon>lamiids</taxon>
        <taxon>Gentianales</taxon>
        <taxon>Apocynaceae</taxon>
        <taxon>Rauvolfioideae</taxon>
        <taxon>Vinceae</taxon>
        <taxon>Catharanthinae</taxon>
        <taxon>Catharanthus</taxon>
    </lineage>
</organism>
<comment type="caution">
    <text evidence="1">The sequence shown here is derived from an EMBL/GenBank/DDBJ whole genome shotgun (WGS) entry which is preliminary data.</text>
</comment>
<reference evidence="2" key="1">
    <citation type="journal article" date="2023" name="Nat. Plants">
        <title>Single-cell RNA sequencing provides a high-resolution roadmap for understanding the multicellular compartmentation of specialized metabolism.</title>
        <authorList>
            <person name="Sun S."/>
            <person name="Shen X."/>
            <person name="Li Y."/>
            <person name="Li Y."/>
            <person name="Wang S."/>
            <person name="Li R."/>
            <person name="Zhang H."/>
            <person name="Shen G."/>
            <person name="Guo B."/>
            <person name="Wei J."/>
            <person name="Xu J."/>
            <person name="St-Pierre B."/>
            <person name="Chen S."/>
            <person name="Sun C."/>
        </authorList>
    </citation>
    <scope>NUCLEOTIDE SEQUENCE [LARGE SCALE GENOMIC DNA]</scope>
</reference>